<evidence type="ECO:0000313" key="2">
    <source>
        <dbReference type="Proteomes" id="UP000194546"/>
    </source>
</evidence>
<proteinExistence type="predicted"/>
<name>A0A242M517_CABSO</name>
<dbReference type="RefSeq" id="WP_062002972.1">
    <property type="nucleotide sequence ID" value="NZ_NBTY01000204.1"/>
</dbReference>
<comment type="caution">
    <text evidence="1">The sequence shown here is derived from an EMBL/GenBank/DDBJ whole genome shotgun (WGS) entry which is preliminary data.</text>
</comment>
<gene>
    <name evidence="1" type="ORF">PAMC26510_35920</name>
</gene>
<accession>A0A242M517</accession>
<organism evidence="1 2">
    <name type="scientific">Caballeronia sordidicola</name>
    <name type="common">Burkholderia sordidicola</name>
    <dbReference type="NCBI Taxonomy" id="196367"/>
    <lineage>
        <taxon>Bacteria</taxon>
        <taxon>Pseudomonadati</taxon>
        <taxon>Pseudomonadota</taxon>
        <taxon>Betaproteobacteria</taxon>
        <taxon>Burkholderiales</taxon>
        <taxon>Burkholderiaceae</taxon>
        <taxon>Caballeronia</taxon>
    </lineage>
</organism>
<dbReference type="GO" id="GO:0016491">
    <property type="term" value="F:oxidoreductase activity"/>
    <property type="evidence" value="ECO:0007669"/>
    <property type="project" value="InterPro"/>
</dbReference>
<dbReference type="EMBL" id="NBTY01000204">
    <property type="protein sequence ID" value="OTP66121.1"/>
    <property type="molecule type" value="Genomic_DNA"/>
</dbReference>
<reference evidence="1 2" key="1">
    <citation type="submission" date="2017-03" db="EMBL/GenBank/DDBJ databases">
        <title>Genome analysis of strain PAMC 26510.</title>
        <authorList>
            <person name="Oh H.-M."/>
            <person name="Yang J.-A."/>
        </authorList>
    </citation>
    <scope>NUCLEOTIDE SEQUENCE [LARGE SCALE GENOMIC DNA]</scope>
    <source>
        <strain evidence="1 2">PAMC 26510</strain>
    </source>
</reference>
<dbReference type="Proteomes" id="UP000194546">
    <property type="component" value="Unassembled WGS sequence"/>
</dbReference>
<protein>
    <submittedName>
        <fullName evidence="1">Uncharacterized protein</fullName>
    </submittedName>
</protein>
<evidence type="ECO:0000313" key="1">
    <source>
        <dbReference type="EMBL" id="OTP66121.1"/>
    </source>
</evidence>
<dbReference type="SUPFAM" id="SSF56003">
    <property type="entry name" value="Molybdenum cofactor-binding domain"/>
    <property type="match status" value="1"/>
</dbReference>
<sequence>MFEVTYLAVKTGKPVSPASPEHQIDIHNGRVVQHNFDTYRVARMSDIPVIDIDIVQGDLAKLGVVR</sequence>
<dbReference type="AlphaFoldDB" id="A0A242M517"/>
<dbReference type="InterPro" id="IPR037165">
    <property type="entry name" value="AldOxase/xan_DH_Mopterin-bd_sf"/>
</dbReference>
<dbReference type="Gene3D" id="3.30.365.10">
    <property type="entry name" value="Aldehyde oxidase/xanthine dehydrogenase, molybdopterin binding domain"/>
    <property type="match status" value="1"/>
</dbReference>